<dbReference type="InterPro" id="IPR017451">
    <property type="entry name" value="F-box-assoc_interact_dom"/>
</dbReference>
<dbReference type="Pfam" id="PF08268">
    <property type="entry name" value="FBA_3"/>
    <property type="match status" value="1"/>
</dbReference>
<dbReference type="EMBL" id="JBBPBK010000011">
    <property type="protein sequence ID" value="KAK9275033.1"/>
    <property type="molecule type" value="Genomic_DNA"/>
</dbReference>
<protein>
    <recommendedName>
        <fullName evidence="1">F-box associated beta-propeller type 3 domain-containing protein</fullName>
    </recommendedName>
</protein>
<dbReference type="InterPro" id="IPR050796">
    <property type="entry name" value="SCF_F-box_component"/>
</dbReference>
<proteinExistence type="predicted"/>
<keyword evidence="3" id="KW-1185">Reference proteome</keyword>
<evidence type="ECO:0000313" key="2">
    <source>
        <dbReference type="EMBL" id="KAK9275033.1"/>
    </source>
</evidence>
<accession>A0AAP0WQU8</accession>
<sequence>MMVLRLNPLYYKIVRFSQPNFRSKKYHNLRCEIFDSKIWAWKDLKEVQLPYHVLLSHQPAVLASGTVHWLTTHNHIFSFNMNQEIWSMFALPEPLKENDHYKKLVEFEGRLALTCMGREERVELWVMKDYGNQVWNKTKTLSIEAFINDNRYTSLAAFYNSDIALMKGYDEVMFCKFQNCSPIAVKLEKHTDPGEVFAFRSDLEPSCLMGRN</sequence>
<dbReference type="Proteomes" id="UP001415857">
    <property type="component" value="Unassembled WGS sequence"/>
</dbReference>
<dbReference type="InterPro" id="IPR013187">
    <property type="entry name" value="F-box-assoc_dom_typ3"/>
</dbReference>
<comment type="caution">
    <text evidence="2">The sequence shown here is derived from an EMBL/GenBank/DDBJ whole genome shotgun (WGS) entry which is preliminary data.</text>
</comment>
<evidence type="ECO:0000313" key="3">
    <source>
        <dbReference type="Proteomes" id="UP001415857"/>
    </source>
</evidence>
<dbReference type="NCBIfam" id="TIGR01640">
    <property type="entry name" value="F_box_assoc_1"/>
    <property type="match status" value="1"/>
</dbReference>
<dbReference type="PANTHER" id="PTHR31672">
    <property type="entry name" value="BNACNNG10540D PROTEIN"/>
    <property type="match status" value="1"/>
</dbReference>
<feature type="domain" description="F-box associated beta-propeller type 3" evidence="1">
    <location>
        <begin position="11"/>
        <end position="145"/>
    </location>
</feature>
<reference evidence="2 3" key="1">
    <citation type="journal article" date="2024" name="Plant J.">
        <title>Genome sequences and population genomics reveal climatic adaptation and genomic divergence between two closely related sweetgum species.</title>
        <authorList>
            <person name="Xu W.Q."/>
            <person name="Ren C.Q."/>
            <person name="Zhang X.Y."/>
            <person name="Comes H.P."/>
            <person name="Liu X.H."/>
            <person name="Li Y.G."/>
            <person name="Kettle C.J."/>
            <person name="Jalonen R."/>
            <person name="Gaisberger H."/>
            <person name="Ma Y.Z."/>
            <person name="Qiu Y.X."/>
        </authorList>
    </citation>
    <scope>NUCLEOTIDE SEQUENCE [LARGE SCALE GENOMIC DNA]</scope>
    <source>
        <strain evidence="2">Hangzhou</strain>
    </source>
</reference>
<organism evidence="2 3">
    <name type="scientific">Liquidambar formosana</name>
    <name type="common">Formosan gum</name>
    <dbReference type="NCBI Taxonomy" id="63359"/>
    <lineage>
        <taxon>Eukaryota</taxon>
        <taxon>Viridiplantae</taxon>
        <taxon>Streptophyta</taxon>
        <taxon>Embryophyta</taxon>
        <taxon>Tracheophyta</taxon>
        <taxon>Spermatophyta</taxon>
        <taxon>Magnoliopsida</taxon>
        <taxon>eudicotyledons</taxon>
        <taxon>Gunneridae</taxon>
        <taxon>Pentapetalae</taxon>
        <taxon>Saxifragales</taxon>
        <taxon>Altingiaceae</taxon>
        <taxon>Liquidambar</taxon>
    </lineage>
</organism>
<dbReference type="PANTHER" id="PTHR31672:SF8">
    <property type="entry name" value="F-BOX DOMAIN-CONTAINING PROTEIN"/>
    <property type="match status" value="1"/>
</dbReference>
<evidence type="ECO:0000259" key="1">
    <source>
        <dbReference type="Pfam" id="PF08268"/>
    </source>
</evidence>
<name>A0AAP0WQU8_LIQFO</name>
<dbReference type="AlphaFoldDB" id="A0AAP0WQU8"/>
<gene>
    <name evidence="2" type="ORF">L1049_022291</name>
</gene>